<dbReference type="EMBL" id="CAJVPQ010004010">
    <property type="protein sequence ID" value="CAG8642545.1"/>
    <property type="molecule type" value="Genomic_DNA"/>
</dbReference>
<dbReference type="AlphaFoldDB" id="A0A9N9DL93"/>
<keyword evidence="4" id="KW-1185">Reference proteome</keyword>
<reference evidence="3" key="1">
    <citation type="submission" date="2021-06" db="EMBL/GenBank/DDBJ databases">
        <authorList>
            <person name="Kallberg Y."/>
            <person name="Tangrot J."/>
            <person name="Rosling A."/>
        </authorList>
    </citation>
    <scope>NUCLEOTIDE SEQUENCE</scope>
    <source>
        <strain evidence="3">UK204</strain>
    </source>
</reference>
<gene>
    <name evidence="3" type="ORF">FCALED_LOCUS10646</name>
</gene>
<dbReference type="PROSITE" id="PS50157">
    <property type="entry name" value="ZINC_FINGER_C2H2_2"/>
    <property type="match status" value="1"/>
</dbReference>
<comment type="caution">
    <text evidence="3">The sequence shown here is derived from an EMBL/GenBank/DDBJ whole genome shotgun (WGS) entry which is preliminary data.</text>
</comment>
<keyword evidence="1" id="KW-0863">Zinc-finger</keyword>
<name>A0A9N9DL93_9GLOM</name>
<feature type="non-terminal residue" evidence="3">
    <location>
        <position position="1"/>
    </location>
</feature>
<organism evidence="3 4">
    <name type="scientific">Funneliformis caledonium</name>
    <dbReference type="NCBI Taxonomy" id="1117310"/>
    <lineage>
        <taxon>Eukaryota</taxon>
        <taxon>Fungi</taxon>
        <taxon>Fungi incertae sedis</taxon>
        <taxon>Mucoromycota</taxon>
        <taxon>Glomeromycotina</taxon>
        <taxon>Glomeromycetes</taxon>
        <taxon>Glomerales</taxon>
        <taxon>Glomeraceae</taxon>
        <taxon>Funneliformis</taxon>
    </lineage>
</organism>
<dbReference type="GO" id="GO:0008270">
    <property type="term" value="F:zinc ion binding"/>
    <property type="evidence" value="ECO:0007669"/>
    <property type="project" value="UniProtKB-KW"/>
</dbReference>
<accession>A0A9N9DL93</accession>
<evidence type="ECO:0000259" key="2">
    <source>
        <dbReference type="PROSITE" id="PS50157"/>
    </source>
</evidence>
<sequence length="334" mass="39421">MFTCSYNYCERTFSGCAALCEHTKSHKSHAYWKTLNSISNISYKILKLKNEDNFDINDDVYEESVDIYEDDDIREEKDNNIYKENNIRENDDNYIYEKDNICKKDDDIYEDDNMHEGDNNVYEEDNICEGDDDVCEEDNVMYDGSNIDNNDTDDVEDIETSEARNHNYNLCFPEQMEQITLIDTRTNLSQSLPSFPDTAYIEFMELVSIHHLSDSAGNDVLKWFNKHYLRKDIVLPKNTMEGRDFINSMNIEHLIYLKTKVLEYEDEKYYLHHRGIKGNFTLSNLNSFIDTYKISHHLALEAELAFDMLIDSLNEYLIVLKTLQMKMLKKLLLN</sequence>
<dbReference type="Proteomes" id="UP000789570">
    <property type="component" value="Unassembled WGS sequence"/>
</dbReference>
<evidence type="ECO:0000313" key="3">
    <source>
        <dbReference type="EMBL" id="CAG8642545.1"/>
    </source>
</evidence>
<dbReference type="InterPro" id="IPR013087">
    <property type="entry name" value="Znf_C2H2_type"/>
</dbReference>
<dbReference type="PROSITE" id="PS00028">
    <property type="entry name" value="ZINC_FINGER_C2H2_1"/>
    <property type="match status" value="1"/>
</dbReference>
<evidence type="ECO:0000313" key="4">
    <source>
        <dbReference type="Proteomes" id="UP000789570"/>
    </source>
</evidence>
<protein>
    <submittedName>
        <fullName evidence="3">16444_t:CDS:1</fullName>
    </submittedName>
</protein>
<dbReference type="OrthoDB" id="527344at2759"/>
<proteinExistence type="predicted"/>
<keyword evidence="1" id="KW-0479">Metal-binding</keyword>
<keyword evidence="1" id="KW-0862">Zinc</keyword>
<evidence type="ECO:0000256" key="1">
    <source>
        <dbReference type="PROSITE-ProRule" id="PRU00042"/>
    </source>
</evidence>
<feature type="domain" description="C2H2-type" evidence="2">
    <location>
        <begin position="2"/>
        <end position="31"/>
    </location>
</feature>